<name>Q21US0_ALBFT</name>
<keyword evidence="2 5" id="KW-0808">Transferase</keyword>
<evidence type="ECO:0000313" key="5">
    <source>
        <dbReference type="EMBL" id="ABD70483.1"/>
    </source>
</evidence>
<dbReference type="GO" id="GO:0003723">
    <property type="term" value="F:RNA binding"/>
    <property type="evidence" value="ECO:0007669"/>
    <property type="project" value="UniProtKB-KW"/>
</dbReference>
<keyword evidence="1 5" id="KW-0489">Methyltransferase</keyword>
<evidence type="ECO:0000256" key="1">
    <source>
        <dbReference type="ARBA" id="ARBA00022603"/>
    </source>
</evidence>
<dbReference type="AlphaFoldDB" id="Q21US0"/>
<dbReference type="EMBL" id="CP000267">
    <property type="protein sequence ID" value="ABD70483.1"/>
    <property type="molecule type" value="Genomic_DNA"/>
</dbReference>
<dbReference type="KEGG" id="rfr:Rfer_2771"/>
<dbReference type="SUPFAM" id="SSF53335">
    <property type="entry name" value="S-adenosyl-L-methionine-dependent methyltransferases"/>
    <property type="match status" value="1"/>
</dbReference>
<organism evidence="5 6">
    <name type="scientific">Albidiferax ferrireducens (strain ATCC BAA-621 / DSM 15236 / T118)</name>
    <name type="common">Rhodoferax ferrireducens</name>
    <dbReference type="NCBI Taxonomy" id="338969"/>
    <lineage>
        <taxon>Bacteria</taxon>
        <taxon>Pseudomonadati</taxon>
        <taxon>Pseudomonadota</taxon>
        <taxon>Betaproteobacteria</taxon>
        <taxon>Burkholderiales</taxon>
        <taxon>Comamonadaceae</taxon>
        <taxon>Rhodoferax</taxon>
    </lineage>
</organism>
<dbReference type="InterPro" id="IPR029063">
    <property type="entry name" value="SAM-dependent_MTases_sf"/>
</dbReference>
<evidence type="ECO:0000313" key="6">
    <source>
        <dbReference type="Proteomes" id="UP000008332"/>
    </source>
</evidence>
<keyword evidence="6" id="KW-1185">Reference proteome</keyword>
<dbReference type="InterPro" id="IPR001737">
    <property type="entry name" value="KsgA/Erm"/>
</dbReference>
<gene>
    <name evidence="5" type="ordered locus">Rfer_2771</name>
</gene>
<reference evidence="6" key="1">
    <citation type="submission" date="2006-02" db="EMBL/GenBank/DDBJ databases">
        <title>Complete sequence of chromosome of Rhodoferax ferrireducens DSM 15236.</title>
        <authorList>
            <person name="Copeland A."/>
            <person name="Lucas S."/>
            <person name="Lapidus A."/>
            <person name="Barry K."/>
            <person name="Detter J.C."/>
            <person name="Glavina del Rio T."/>
            <person name="Hammon N."/>
            <person name="Israni S."/>
            <person name="Pitluck S."/>
            <person name="Brettin T."/>
            <person name="Bruce D."/>
            <person name="Han C."/>
            <person name="Tapia R."/>
            <person name="Gilna P."/>
            <person name="Kiss H."/>
            <person name="Schmutz J."/>
            <person name="Larimer F."/>
            <person name="Land M."/>
            <person name="Kyrpides N."/>
            <person name="Ivanova N."/>
            <person name="Richardson P."/>
        </authorList>
    </citation>
    <scope>NUCLEOTIDE SEQUENCE [LARGE SCALE GENOMIC DNA]</scope>
    <source>
        <strain evidence="6">ATCC BAA-621 / DSM 15236 / T118</strain>
    </source>
</reference>
<evidence type="ECO:0000256" key="3">
    <source>
        <dbReference type="ARBA" id="ARBA00022691"/>
    </source>
</evidence>
<accession>Q21US0</accession>
<dbReference type="eggNOG" id="COG3963">
    <property type="taxonomic scope" value="Bacteria"/>
</dbReference>
<dbReference type="Gene3D" id="3.40.50.150">
    <property type="entry name" value="Vaccinia Virus protein VP39"/>
    <property type="match status" value="1"/>
</dbReference>
<keyword evidence="3" id="KW-0949">S-adenosyl-L-methionine</keyword>
<dbReference type="GO" id="GO:0032259">
    <property type="term" value="P:methylation"/>
    <property type="evidence" value="ECO:0007669"/>
    <property type="project" value="UniProtKB-KW"/>
</dbReference>
<evidence type="ECO:0000256" key="4">
    <source>
        <dbReference type="ARBA" id="ARBA00022884"/>
    </source>
</evidence>
<protein>
    <submittedName>
        <fullName evidence="5">Phospholipid N-methyltransferase</fullName>
    </submittedName>
</protein>
<evidence type="ECO:0000256" key="2">
    <source>
        <dbReference type="ARBA" id="ARBA00022679"/>
    </source>
</evidence>
<sequence>MRRIQPASSLTMPYSFLFRMLKDPRTTGALAPSSARLARELANLAKNSENVLELGAGTGAVTQALSRVVNEDKLQIVELQKKLAVSLKKRYPNLKVLHSTAHRALDNYRQSGSVAVVSSLPFRSLPPAIKHLTVQSLLAFLKSSPGSQLIQYTYGLSAPFTAPAGFKWQQIKWVFANFPPACIWVLTKSPDQ</sequence>
<dbReference type="STRING" id="338969.Rfer_2771"/>
<dbReference type="Proteomes" id="UP000008332">
    <property type="component" value="Chromosome"/>
</dbReference>
<dbReference type="GO" id="GO:0008168">
    <property type="term" value="F:methyltransferase activity"/>
    <property type="evidence" value="ECO:0007669"/>
    <property type="project" value="UniProtKB-KW"/>
</dbReference>
<proteinExistence type="predicted"/>
<dbReference type="Pfam" id="PF00398">
    <property type="entry name" value="RrnaAD"/>
    <property type="match status" value="1"/>
</dbReference>
<dbReference type="HOGENOM" id="CLU_085338_0_0_4"/>
<keyword evidence="4" id="KW-0694">RNA-binding</keyword>